<protein>
    <submittedName>
        <fullName evidence="2">Uncharacterized protein</fullName>
    </submittedName>
</protein>
<keyword evidence="3" id="KW-1185">Reference proteome</keyword>
<reference evidence="2" key="1">
    <citation type="submission" date="2023-05" db="EMBL/GenBank/DDBJ databases">
        <title>Nepenthes gracilis genome sequencing.</title>
        <authorList>
            <person name="Fukushima K."/>
        </authorList>
    </citation>
    <scope>NUCLEOTIDE SEQUENCE</scope>
    <source>
        <strain evidence="2">SING2019-196</strain>
    </source>
</reference>
<proteinExistence type="predicted"/>
<sequence>MRPTGCQTCSEIGHSQTSCCQNPFAFTNPLAACLRIAEDLGQAPLPECLSAARVSEKPSGGDKGASSSEKSIVGMRT</sequence>
<evidence type="ECO:0000313" key="3">
    <source>
        <dbReference type="Proteomes" id="UP001279734"/>
    </source>
</evidence>
<feature type="region of interest" description="Disordered" evidence="1">
    <location>
        <begin position="53"/>
        <end position="77"/>
    </location>
</feature>
<comment type="caution">
    <text evidence="2">The sequence shown here is derived from an EMBL/GenBank/DDBJ whole genome shotgun (WGS) entry which is preliminary data.</text>
</comment>
<dbReference type="Proteomes" id="UP001279734">
    <property type="component" value="Unassembled WGS sequence"/>
</dbReference>
<organism evidence="2 3">
    <name type="scientific">Nepenthes gracilis</name>
    <name type="common">Slender pitcher plant</name>
    <dbReference type="NCBI Taxonomy" id="150966"/>
    <lineage>
        <taxon>Eukaryota</taxon>
        <taxon>Viridiplantae</taxon>
        <taxon>Streptophyta</taxon>
        <taxon>Embryophyta</taxon>
        <taxon>Tracheophyta</taxon>
        <taxon>Spermatophyta</taxon>
        <taxon>Magnoliopsida</taxon>
        <taxon>eudicotyledons</taxon>
        <taxon>Gunneridae</taxon>
        <taxon>Pentapetalae</taxon>
        <taxon>Caryophyllales</taxon>
        <taxon>Nepenthaceae</taxon>
        <taxon>Nepenthes</taxon>
    </lineage>
</organism>
<name>A0AAD3T2Y4_NEPGR</name>
<gene>
    <name evidence="2" type="ORF">Nepgr_023496</name>
</gene>
<dbReference type="EMBL" id="BSYO01000023">
    <property type="protein sequence ID" value="GMH21654.1"/>
    <property type="molecule type" value="Genomic_DNA"/>
</dbReference>
<dbReference type="AlphaFoldDB" id="A0AAD3T2Y4"/>
<evidence type="ECO:0000313" key="2">
    <source>
        <dbReference type="EMBL" id="GMH21654.1"/>
    </source>
</evidence>
<evidence type="ECO:0000256" key="1">
    <source>
        <dbReference type="SAM" id="MobiDB-lite"/>
    </source>
</evidence>
<accession>A0AAD3T2Y4</accession>